<keyword evidence="2" id="KW-0732">Signal</keyword>
<dbReference type="Gene3D" id="2.60.120.200">
    <property type="match status" value="1"/>
</dbReference>
<evidence type="ECO:0000313" key="4">
    <source>
        <dbReference type="EnsemblProtists" id="EOD21190"/>
    </source>
</evidence>
<name>A0A0D3JCF5_EMIH1</name>
<feature type="chain" id="PRO_5044291389" description="MAM domain-containing protein" evidence="2">
    <location>
        <begin position="20"/>
        <end position="135"/>
    </location>
</feature>
<dbReference type="Pfam" id="PF00629">
    <property type="entry name" value="MAM"/>
    <property type="match status" value="1"/>
</dbReference>
<feature type="domain" description="MAM" evidence="3">
    <location>
        <begin position="35"/>
        <end position="135"/>
    </location>
</feature>
<dbReference type="RefSeq" id="XP_005773619.1">
    <property type="nucleotide sequence ID" value="XM_005773562.1"/>
</dbReference>
<feature type="region of interest" description="Disordered" evidence="1">
    <location>
        <begin position="52"/>
        <end position="71"/>
    </location>
</feature>
<proteinExistence type="predicted"/>
<protein>
    <recommendedName>
        <fullName evidence="3">MAM domain-containing protein</fullName>
    </recommendedName>
</protein>
<dbReference type="Proteomes" id="UP000013827">
    <property type="component" value="Unassembled WGS sequence"/>
</dbReference>
<dbReference type="PANTHER" id="PTHR23282:SF101">
    <property type="entry name" value="MAM DOMAIN-CONTAINING PROTEIN"/>
    <property type="match status" value="1"/>
</dbReference>
<feature type="compositionally biased region" description="Polar residues" evidence="1">
    <location>
        <begin position="56"/>
        <end position="71"/>
    </location>
</feature>
<reference evidence="4" key="2">
    <citation type="submission" date="2024-10" db="UniProtKB">
        <authorList>
            <consortium name="EnsemblProtists"/>
        </authorList>
    </citation>
    <scope>IDENTIFICATION</scope>
</reference>
<organism evidence="4 5">
    <name type="scientific">Emiliania huxleyi (strain CCMP1516)</name>
    <dbReference type="NCBI Taxonomy" id="280463"/>
    <lineage>
        <taxon>Eukaryota</taxon>
        <taxon>Haptista</taxon>
        <taxon>Haptophyta</taxon>
        <taxon>Prymnesiophyceae</taxon>
        <taxon>Isochrysidales</taxon>
        <taxon>Noelaerhabdaceae</taxon>
        <taxon>Emiliania</taxon>
    </lineage>
</organism>
<feature type="signal peptide" evidence="2">
    <location>
        <begin position="1"/>
        <end position="19"/>
    </location>
</feature>
<evidence type="ECO:0000256" key="1">
    <source>
        <dbReference type="SAM" id="MobiDB-lite"/>
    </source>
</evidence>
<dbReference type="InterPro" id="IPR000998">
    <property type="entry name" value="MAM_dom"/>
</dbReference>
<dbReference type="InterPro" id="IPR013320">
    <property type="entry name" value="ConA-like_dom_sf"/>
</dbReference>
<dbReference type="AlphaFoldDB" id="A0A0D3JCF5"/>
<dbReference type="KEGG" id="ehx:EMIHUDRAFT_241515"/>
<dbReference type="SUPFAM" id="SSF49899">
    <property type="entry name" value="Concanavalin A-like lectins/glucanases"/>
    <property type="match status" value="1"/>
</dbReference>
<dbReference type="PROSITE" id="PS50060">
    <property type="entry name" value="MAM_2"/>
    <property type="match status" value="1"/>
</dbReference>
<dbReference type="GO" id="GO:0016020">
    <property type="term" value="C:membrane"/>
    <property type="evidence" value="ECO:0007669"/>
    <property type="project" value="InterPro"/>
</dbReference>
<accession>A0A0D3JCF5</accession>
<dbReference type="PANTHER" id="PTHR23282">
    <property type="entry name" value="APICAL ENDOSOMAL GLYCOPROTEIN PRECURSOR"/>
    <property type="match status" value="1"/>
</dbReference>
<keyword evidence="5" id="KW-1185">Reference proteome</keyword>
<sequence length="135" mass="14307">MGGGGAAALLFKGLPAAAALPPPPSPPLLPDMVQLGCDFEVDTCVWTDPTPDGYSWTRTRGSTPTAYTGPSGDHTTGSGYYVYTEAEPWTFYRLKSPPFSLQQDATLSFFYHMYEGGSANSMGTLSVEAHEDGSG</sequence>
<evidence type="ECO:0000313" key="5">
    <source>
        <dbReference type="Proteomes" id="UP000013827"/>
    </source>
</evidence>
<reference evidence="5" key="1">
    <citation type="journal article" date="2013" name="Nature">
        <title>Pan genome of the phytoplankton Emiliania underpins its global distribution.</title>
        <authorList>
            <person name="Read B.A."/>
            <person name="Kegel J."/>
            <person name="Klute M.J."/>
            <person name="Kuo A."/>
            <person name="Lefebvre S.C."/>
            <person name="Maumus F."/>
            <person name="Mayer C."/>
            <person name="Miller J."/>
            <person name="Monier A."/>
            <person name="Salamov A."/>
            <person name="Young J."/>
            <person name="Aguilar M."/>
            <person name="Claverie J.M."/>
            <person name="Frickenhaus S."/>
            <person name="Gonzalez K."/>
            <person name="Herman E.K."/>
            <person name="Lin Y.C."/>
            <person name="Napier J."/>
            <person name="Ogata H."/>
            <person name="Sarno A.F."/>
            <person name="Shmutz J."/>
            <person name="Schroeder D."/>
            <person name="de Vargas C."/>
            <person name="Verret F."/>
            <person name="von Dassow P."/>
            <person name="Valentin K."/>
            <person name="Van de Peer Y."/>
            <person name="Wheeler G."/>
            <person name="Dacks J.B."/>
            <person name="Delwiche C.F."/>
            <person name="Dyhrman S.T."/>
            <person name="Glockner G."/>
            <person name="John U."/>
            <person name="Richards T."/>
            <person name="Worden A.Z."/>
            <person name="Zhang X."/>
            <person name="Grigoriev I.V."/>
            <person name="Allen A.E."/>
            <person name="Bidle K."/>
            <person name="Borodovsky M."/>
            <person name="Bowler C."/>
            <person name="Brownlee C."/>
            <person name="Cock J.M."/>
            <person name="Elias M."/>
            <person name="Gladyshev V.N."/>
            <person name="Groth M."/>
            <person name="Guda C."/>
            <person name="Hadaegh A."/>
            <person name="Iglesias-Rodriguez M.D."/>
            <person name="Jenkins J."/>
            <person name="Jones B.M."/>
            <person name="Lawson T."/>
            <person name="Leese F."/>
            <person name="Lindquist E."/>
            <person name="Lobanov A."/>
            <person name="Lomsadze A."/>
            <person name="Malik S.B."/>
            <person name="Marsh M.E."/>
            <person name="Mackinder L."/>
            <person name="Mock T."/>
            <person name="Mueller-Roeber B."/>
            <person name="Pagarete A."/>
            <person name="Parker M."/>
            <person name="Probert I."/>
            <person name="Quesneville H."/>
            <person name="Raines C."/>
            <person name="Rensing S.A."/>
            <person name="Riano-Pachon D.M."/>
            <person name="Richier S."/>
            <person name="Rokitta S."/>
            <person name="Shiraiwa Y."/>
            <person name="Soanes D.M."/>
            <person name="van der Giezen M."/>
            <person name="Wahlund T.M."/>
            <person name="Williams B."/>
            <person name="Wilson W."/>
            <person name="Wolfe G."/>
            <person name="Wurch L.L."/>
        </authorList>
    </citation>
    <scope>NUCLEOTIDE SEQUENCE</scope>
</reference>
<dbReference type="CDD" id="cd06263">
    <property type="entry name" value="MAM"/>
    <property type="match status" value="1"/>
</dbReference>
<dbReference type="GeneID" id="17266731"/>
<dbReference type="InterPro" id="IPR051560">
    <property type="entry name" value="MAM_domain-containing"/>
</dbReference>
<dbReference type="EnsemblProtists" id="EOD21190">
    <property type="protein sequence ID" value="EOD21190"/>
    <property type="gene ID" value="EMIHUDRAFT_241515"/>
</dbReference>
<dbReference type="PaxDb" id="2903-EOD21190"/>
<evidence type="ECO:0000256" key="2">
    <source>
        <dbReference type="SAM" id="SignalP"/>
    </source>
</evidence>
<evidence type="ECO:0000259" key="3">
    <source>
        <dbReference type="PROSITE" id="PS50060"/>
    </source>
</evidence>
<dbReference type="HOGENOM" id="CLU_1891249_0_0_1"/>